<evidence type="ECO:0000313" key="10">
    <source>
        <dbReference type="Proteomes" id="UP000015106"/>
    </source>
</evidence>
<proteinExistence type="inferred from homology"/>
<dbReference type="AlphaFoldDB" id="A0A8R7K420"/>
<dbReference type="GO" id="GO:0033612">
    <property type="term" value="F:receptor serine/threonine kinase binding"/>
    <property type="evidence" value="ECO:0007669"/>
    <property type="project" value="TreeGrafter"/>
</dbReference>
<evidence type="ECO:0000256" key="6">
    <source>
        <dbReference type="ARBA" id="ARBA00023278"/>
    </source>
</evidence>
<evidence type="ECO:0000256" key="4">
    <source>
        <dbReference type="ARBA" id="ARBA00022729"/>
    </source>
</evidence>
<organism evidence="9 10">
    <name type="scientific">Triticum urartu</name>
    <name type="common">Red wild einkorn</name>
    <name type="synonym">Crithodium urartu</name>
    <dbReference type="NCBI Taxonomy" id="4572"/>
    <lineage>
        <taxon>Eukaryota</taxon>
        <taxon>Viridiplantae</taxon>
        <taxon>Streptophyta</taxon>
        <taxon>Embryophyta</taxon>
        <taxon>Tracheophyta</taxon>
        <taxon>Spermatophyta</taxon>
        <taxon>Magnoliopsida</taxon>
        <taxon>Liliopsida</taxon>
        <taxon>Poales</taxon>
        <taxon>Poaceae</taxon>
        <taxon>BOP clade</taxon>
        <taxon>Pooideae</taxon>
        <taxon>Triticodae</taxon>
        <taxon>Triticeae</taxon>
        <taxon>Triticinae</taxon>
        <taxon>Triticum</taxon>
    </lineage>
</organism>
<dbReference type="PANTHER" id="PTHR33869">
    <property type="entry name" value="CLAVATA3/ESR (CLE)-RELATED PROTEIN 3"/>
    <property type="match status" value="1"/>
</dbReference>
<reference evidence="9" key="2">
    <citation type="submission" date="2018-03" db="EMBL/GenBank/DDBJ databases">
        <title>The Triticum urartu genome reveals the dynamic nature of wheat genome evolution.</title>
        <authorList>
            <person name="Ling H."/>
            <person name="Ma B."/>
            <person name="Shi X."/>
            <person name="Liu H."/>
            <person name="Dong L."/>
            <person name="Sun H."/>
            <person name="Cao Y."/>
            <person name="Gao Q."/>
            <person name="Zheng S."/>
            <person name="Li Y."/>
            <person name="Yu Y."/>
            <person name="Du H."/>
            <person name="Qi M."/>
            <person name="Li Y."/>
            <person name="Yu H."/>
            <person name="Cui Y."/>
            <person name="Wang N."/>
            <person name="Chen C."/>
            <person name="Wu H."/>
            <person name="Zhao Y."/>
            <person name="Zhang J."/>
            <person name="Li Y."/>
            <person name="Zhou W."/>
            <person name="Zhang B."/>
            <person name="Hu W."/>
            <person name="Eijk M."/>
            <person name="Tang J."/>
            <person name="Witsenboer H."/>
            <person name="Zhao S."/>
            <person name="Li Z."/>
            <person name="Zhang A."/>
            <person name="Wang D."/>
            <person name="Liang C."/>
        </authorList>
    </citation>
    <scope>NUCLEOTIDE SEQUENCE [LARGE SCALE GENOMIC DNA]</scope>
    <source>
        <strain evidence="9">cv. G1812</strain>
    </source>
</reference>
<evidence type="ECO:0000256" key="5">
    <source>
        <dbReference type="ARBA" id="ARBA00023180"/>
    </source>
</evidence>
<sequence length="89" mass="9292">MRMAKARVLRCAVLVVCALLLLSSASAAAEAAGRQRGHGREATAPAAMATAKGRFVRMVLREEMLQANGQGGIGESKRTSPGGPDPQHH</sequence>
<name>A0A8R7K420_TRIUA</name>
<feature type="signal peptide" evidence="8">
    <location>
        <begin position="1"/>
        <end position="27"/>
    </location>
</feature>
<keyword evidence="6" id="KW-0379">Hydroxylation</keyword>
<dbReference type="InterPro" id="IPR039616">
    <property type="entry name" value="CLE1-4"/>
</dbReference>
<accession>A0A8R7K420</accession>
<feature type="region of interest" description="Disordered" evidence="7">
    <location>
        <begin position="67"/>
        <end position="89"/>
    </location>
</feature>
<evidence type="ECO:0000256" key="7">
    <source>
        <dbReference type="SAM" id="MobiDB-lite"/>
    </source>
</evidence>
<keyword evidence="4 8" id="KW-0732">Signal</keyword>
<dbReference type="Proteomes" id="UP000015106">
    <property type="component" value="Chromosome 1"/>
</dbReference>
<dbReference type="EnsemblPlants" id="TuG1812G0100004319.01.T01">
    <property type="protein sequence ID" value="TuG1812G0100004319.01.T01.cds409488"/>
    <property type="gene ID" value="TuG1812G0100004319.01"/>
</dbReference>
<dbReference type="GO" id="GO:0005576">
    <property type="term" value="C:extracellular region"/>
    <property type="evidence" value="ECO:0007669"/>
    <property type="project" value="UniProtKB-SubCell"/>
</dbReference>
<evidence type="ECO:0000256" key="8">
    <source>
        <dbReference type="SAM" id="SignalP"/>
    </source>
</evidence>
<reference evidence="9" key="3">
    <citation type="submission" date="2022-06" db="UniProtKB">
        <authorList>
            <consortium name="EnsemblPlants"/>
        </authorList>
    </citation>
    <scope>IDENTIFICATION</scope>
</reference>
<evidence type="ECO:0000313" key="9">
    <source>
        <dbReference type="EnsemblPlants" id="TuG1812G0100004319.01.T01.cds409488"/>
    </source>
</evidence>
<comment type="subcellular location">
    <subcellularLocation>
        <location evidence="1">Secreted</location>
    </subcellularLocation>
</comment>
<reference evidence="10" key="1">
    <citation type="journal article" date="2013" name="Nature">
        <title>Draft genome of the wheat A-genome progenitor Triticum urartu.</title>
        <authorList>
            <person name="Ling H.Q."/>
            <person name="Zhao S."/>
            <person name="Liu D."/>
            <person name="Wang J."/>
            <person name="Sun H."/>
            <person name="Zhang C."/>
            <person name="Fan H."/>
            <person name="Li D."/>
            <person name="Dong L."/>
            <person name="Tao Y."/>
            <person name="Gao C."/>
            <person name="Wu H."/>
            <person name="Li Y."/>
            <person name="Cui Y."/>
            <person name="Guo X."/>
            <person name="Zheng S."/>
            <person name="Wang B."/>
            <person name="Yu K."/>
            <person name="Liang Q."/>
            <person name="Yang W."/>
            <person name="Lou X."/>
            <person name="Chen J."/>
            <person name="Feng M."/>
            <person name="Jian J."/>
            <person name="Zhang X."/>
            <person name="Luo G."/>
            <person name="Jiang Y."/>
            <person name="Liu J."/>
            <person name="Wang Z."/>
            <person name="Sha Y."/>
            <person name="Zhang B."/>
            <person name="Wu H."/>
            <person name="Tang D."/>
            <person name="Shen Q."/>
            <person name="Xue P."/>
            <person name="Zou S."/>
            <person name="Wang X."/>
            <person name="Liu X."/>
            <person name="Wang F."/>
            <person name="Yang Y."/>
            <person name="An X."/>
            <person name="Dong Z."/>
            <person name="Zhang K."/>
            <person name="Zhang X."/>
            <person name="Luo M.C."/>
            <person name="Dvorak J."/>
            <person name="Tong Y."/>
            <person name="Wang J."/>
            <person name="Yang H."/>
            <person name="Li Z."/>
            <person name="Wang D."/>
            <person name="Zhang A."/>
            <person name="Wang J."/>
        </authorList>
    </citation>
    <scope>NUCLEOTIDE SEQUENCE</scope>
    <source>
        <strain evidence="10">cv. G1812</strain>
    </source>
</reference>
<protein>
    <submittedName>
        <fullName evidence="9">Uncharacterized protein</fullName>
    </submittedName>
</protein>
<evidence type="ECO:0000256" key="2">
    <source>
        <dbReference type="ARBA" id="ARBA00005416"/>
    </source>
</evidence>
<comment type="similarity">
    <text evidence="2">Belongs to the CLV3/ESR signal peptide family.</text>
</comment>
<keyword evidence="5" id="KW-0325">Glycoprotein</keyword>
<keyword evidence="3" id="KW-0964">Secreted</keyword>
<evidence type="ECO:0000256" key="1">
    <source>
        <dbReference type="ARBA" id="ARBA00004613"/>
    </source>
</evidence>
<keyword evidence="10" id="KW-1185">Reference proteome</keyword>
<dbReference type="PANTHER" id="PTHR33869:SF5">
    <property type="entry name" value="CLAVATA3_ESR (CLE)-RELATED PROTEIN 4"/>
    <property type="match status" value="1"/>
</dbReference>
<evidence type="ECO:0000256" key="3">
    <source>
        <dbReference type="ARBA" id="ARBA00022525"/>
    </source>
</evidence>
<feature type="chain" id="PRO_5035825280" evidence="8">
    <location>
        <begin position="28"/>
        <end position="89"/>
    </location>
</feature>
<dbReference type="Gramene" id="TuG1812G0100004319.01.T01">
    <property type="protein sequence ID" value="TuG1812G0100004319.01.T01.cds409488"/>
    <property type="gene ID" value="TuG1812G0100004319.01"/>
</dbReference>